<dbReference type="Pfam" id="PF13472">
    <property type="entry name" value="Lipase_GDSL_2"/>
    <property type="match status" value="1"/>
</dbReference>
<feature type="domain" description="SGNH hydrolase-type esterase" evidence="2">
    <location>
        <begin position="203"/>
        <end position="396"/>
    </location>
</feature>
<accession>A0AB39KPE0</accession>
<dbReference type="PANTHER" id="PTHR43784">
    <property type="entry name" value="GDSL-LIKE LIPASE/ACYLHYDROLASE, PUTATIVE (AFU_ORTHOLOGUE AFUA_2G00820)-RELATED"/>
    <property type="match status" value="1"/>
</dbReference>
<protein>
    <submittedName>
        <fullName evidence="3">SGNH/GDSL hydrolase family protein</fullName>
    </submittedName>
</protein>
<dbReference type="SUPFAM" id="SSF52266">
    <property type="entry name" value="SGNH hydrolase"/>
    <property type="match status" value="1"/>
</dbReference>
<feature type="chain" id="PRO_5044337571" evidence="1">
    <location>
        <begin position="24"/>
        <end position="409"/>
    </location>
</feature>
<feature type="signal peptide" evidence="1">
    <location>
        <begin position="1"/>
        <end position="23"/>
    </location>
</feature>
<dbReference type="EMBL" id="CP158375">
    <property type="protein sequence ID" value="XDO95534.1"/>
    <property type="molecule type" value="Genomic_DNA"/>
</dbReference>
<reference evidence="3" key="1">
    <citation type="submission" date="2024-06" db="EMBL/GenBank/DDBJ databases">
        <title>Caulobacter inopinatus, sp. nov.</title>
        <authorList>
            <person name="Donachie S.P."/>
        </authorList>
    </citation>
    <scope>NUCLEOTIDE SEQUENCE</scope>
    <source>
        <strain evidence="3">73W</strain>
    </source>
</reference>
<keyword evidence="3" id="KW-0378">Hydrolase</keyword>
<dbReference type="InterPro" id="IPR006311">
    <property type="entry name" value="TAT_signal"/>
</dbReference>
<dbReference type="AlphaFoldDB" id="A0AB39KPE0"/>
<evidence type="ECO:0000256" key="1">
    <source>
        <dbReference type="SAM" id="SignalP"/>
    </source>
</evidence>
<organism evidence="3">
    <name type="scientific">Caulobacter sp. 73W</name>
    <dbReference type="NCBI Taxonomy" id="3161137"/>
    <lineage>
        <taxon>Bacteria</taxon>
        <taxon>Pseudomonadati</taxon>
        <taxon>Pseudomonadota</taxon>
        <taxon>Alphaproteobacteria</taxon>
        <taxon>Caulobacterales</taxon>
        <taxon>Caulobacteraceae</taxon>
        <taxon>Caulobacter</taxon>
    </lineage>
</organism>
<dbReference type="Gene3D" id="3.40.50.1110">
    <property type="entry name" value="SGNH hydrolase"/>
    <property type="match status" value="1"/>
</dbReference>
<keyword evidence="1" id="KW-0732">Signal</keyword>
<evidence type="ECO:0000313" key="3">
    <source>
        <dbReference type="EMBL" id="XDO95534.1"/>
    </source>
</evidence>
<name>A0AB39KPE0_9CAUL</name>
<gene>
    <name evidence="3" type="ORF">ABOZ73_12005</name>
</gene>
<dbReference type="PANTHER" id="PTHR43784:SF2">
    <property type="entry name" value="GDSL-LIKE LIPASE_ACYLHYDROLASE, PUTATIVE (AFU_ORTHOLOGUE AFUA_2G00820)-RELATED"/>
    <property type="match status" value="1"/>
</dbReference>
<proteinExistence type="predicted"/>
<dbReference type="CDD" id="cd01830">
    <property type="entry name" value="XynE_like"/>
    <property type="match status" value="1"/>
</dbReference>
<dbReference type="GO" id="GO:0016788">
    <property type="term" value="F:hydrolase activity, acting on ester bonds"/>
    <property type="evidence" value="ECO:0007669"/>
    <property type="project" value="UniProtKB-ARBA"/>
</dbReference>
<sequence length="409" mass="43866">MTLDRRSLLALAAAALAAPPAQAAPQASRWVGAWASAQQIPEPHNALDPADLTDATVRQIVRLMIGGTKLRLKLSNRFGTQPLAFSAVHVARALALGSAAIEGDRPLTFDGQWDVIIPAGAEYVSDPLDMPTPALSHLAVTFHLPAAPAVQTSHPGSRTTSFVAKGRRVGDADLPDAKRVAHWYQLAGVDVLAGPKAAAVAIIGDSITDGFGVTPDTHGRWPDRLAERLQASAATRHLSVLNHGIGGNRILNDGLGPNALARFDRDVLNQTGVRYVIVLEGVNDLGTLTRDAPATPEQHDALVRRMIGAYRQMVERGRARGLKMIGATILPYGASPYYHPDARNEADRQAVNRWIRTPGNFDAVIDFDAALRDPARPERLRTDLDNDGLHPSLAGYVFMGDAVPLGLFR</sequence>
<dbReference type="InterPro" id="IPR036514">
    <property type="entry name" value="SGNH_hydro_sf"/>
</dbReference>
<dbReference type="InterPro" id="IPR013830">
    <property type="entry name" value="SGNH_hydro"/>
</dbReference>
<dbReference type="InterPro" id="IPR053140">
    <property type="entry name" value="GDSL_Rv0518-like"/>
</dbReference>
<dbReference type="PROSITE" id="PS51318">
    <property type="entry name" value="TAT"/>
    <property type="match status" value="1"/>
</dbReference>
<dbReference type="RefSeq" id="WP_369058383.1">
    <property type="nucleotide sequence ID" value="NZ_CP158375.1"/>
</dbReference>
<evidence type="ECO:0000259" key="2">
    <source>
        <dbReference type="Pfam" id="PF13472"/>
    </source>
</evidence>